<dbReference type="Pfam" id="PF03961">
    <property type="entry name" value="FapA"/>
    <property type="match status" value="1"/>
</dbReference>
<dbReference type="SMART" id="SM01245">
    <property type="entry name" value="Jag_N"/>
    <property type="match status" value="1"/>
</dbReference>
<evidence type="ECO:0000259" key="1">
    <source>
        <dbReference type="SMART" id="SM01245"/>
    </source>
</evidence>
<dbReference type="InterPro" id="IPR046866">
    <property type="entry name" value="FapA_N"/>
</dbReference>
<reference evidence="3" key="1">
    <citation type="submission" date="2015-10" db="EMBL/GenBank/DDBJ databases">
        <title>Genome of Paenibacillus bovis sp. nov.</title>
        <authorList>
            <person name="Wu Z."/>
            <person name="Gao C."/>
            <person name="Liu Z."/>
            <person name="Zheng H."/>
        </authorList>
    </citation>
    <scope>NUCLEOTIDE SEQUENCE [LARGE SCALE GENOMIC DNA]</scope>
    <source>
        <strain evidence="3">BD3526</strain>
    </source>
</reference>
<dbReference type="PANTHER" id="PTHR38032:SF1">
    <property type="entry name" value="RNA-BINDING PROTEIN KHPB N-TERMINAL DOMAIN-CONTAINING PROTEIN"/>
    <property type="match status" value="1"/>
</dbReference>
<accession>A0A172ZHZ3</accession>
<gene>
    <name evidence="2" type="ORF">AR543_15435</name>
</gene>
<dbReference type="Pfam" id="PF20250">
    <property type="entry name" value="FapA_N"/>
    <property type="match status" value="1"/>
</dbReference>
<dbReference type="EMBL" id="CP013023">
    <property type="protein sequence ID" value="ANF97255.1"/>
    <property type="molecule type" value="Genomic_DNA"/>
</dbReference>
<protein>
    <recommendedName>
        <fullName evidence="1">RNA-binding protein KhpB N-terminal domain-containing protein</fullName>
    </recommendedName>
</protein>
<dbReference type="Pfam" id="PF14804">
    <property type="entry name" value="Jag_N"/>
    <property type="match status" value="1"/>
</dbReference>
<proteinExistence type="predicted"/>
<dbReference type="InterPro" id="IPR032782">
    <property type="entry name" value="KhpB_N"/>
</dbReference>
<dbReference type="PANTHER" id="PTHR38032">
    <property type="entry name" value="POLYMERASE-RELATED"/>
    <property type="match status" value="1"/>
</dbReference>
<keyword evidence="3" id="KW-1185">Reference proteome</keyword>
<organism evidence="2 3">
    <name type="scientific">Paenibacillus bovis</name>
    <dbReference type="NCBI Taxonomy" id="1616788"/>
    <lineage>
        <taxon>Bacteria</taxon>
        <taxon>Bacillati</taxon>
        <taxon>Bacillota</taxon>
        <taxon>Bacilli</taxon>
        <taxon>Bacillales</taxon>
        <taxon>Paenibacillaceae</taxon>
        <taxon>Paenibacillus</taxon>
    </lineage>
</organism>
<dbReference type="InterPro" id="IPR038247">
    <property type="entry name" value="Jag_N_dom_sf"/>
</dbReference>
<dbReference type="STRING" id="1616788.AR543_15435"/>
<evidence type="ECO:0000313" key="3">
    <source>
        <dbReference type="Proteomes" id="UP000078148"/>
    </source>
</evidence>
<evidence type="ECO:0000313" key="2">
    <source>
        <dbReference type="EMBL" id="ANF97255.1"/>
    </source>
</evidence>
<feature type="domain" description="RNA-binding protein KhpB N-terminal" evidence="1">
    <location>
        <begin position="11"/>
        <end position="62"/>
    </location>
</feature>
<dbReference type="Gene3D" id="3.30.30.80">
    <property type="entry name" value="probable RNA-binding protein from clostridium symbiosum atcc 14940"/>
    <property type="match status" value="1"/>
</dbReference>
<reference evidence="2 3" key="2">
    <citation type="journal article" date="2016" name="Int. J. Syst. Evol. Microbiol.">
        <title>Paenibacillus bovis sp. nov., isolated from raw yak (Bos grunniens) milk.</title>
        <authorList>
            <person name="Gao C."/>
            <person name="Han J."/>
            <person name="Liu Z."/>
            <person name="Xu X."/>
            <person name="Hang F."/>
            <person name="Wu Z."/>
        </authorList>
    </citation>
    <scope>NUCLEOTIDE SEQUENCE [LARGE SCALE GENOMIC DNA]</scope>
    <source>
        <strain evidence="2 3">BD3526</strain>
    </source>
</reference>
<sequence>MEEKHMERSVISKGKTVEQAVDRALALLEVSKKEVSIEIIDNESRGFLGLNARPAVVRVSLLAASVAEMGALSSMNLHTATPVSVDRHTVGILEQGMSAESAAVVTLPPVDLYADLTLGSNKLEEGKIWIADGQIAMHIPDGANLPMIDAFKSGDILINGTALLAGQSAAVSKEDVIEIRLNGESKDSTWELDIDAEGMNAALHIEPGYHITRSLMDTEPNTRLMLRVVQNKKPAAIDPEEIYHQLRTKEIIFGIDSSMIKQACRAERSGPFIIAAGQLPVAGQDGIFQLQTDAAARKVQPKLRDNGTIDYRETREFPSILEGELIGTVIPSKPGIDGRDIYGKVILAPAVHDIQMIPGKDVQLSEDGRNAFALKSGMPSQTRQGHYVKLSMIPKLMHSGDVNLSTGNIHFRGDVEISGAVQDTMEVEAEGNIRVRGNINMAQILAGDSLIVHANVLSSRIIVGQLQLFYGQIAPMLIYVREQVELMKQAVHQVSSASAFKINDMNQTGLAPLFQVLFQGRFKWMLEQLERLLRLEEQYKTALKEEWIRYFQEIRNGFMNKENSSFRTAEDLESFIRRTNYLYTLASAPVVERNFARLHFVQNSTVRCGGDVVVEKGAYNAHLYCEGVLEATGTLRGGTYYAAEGMVLQEAGSPGTGTTKLHVNATARIKAARVLAGTTIQIGERIHQCMEDVEHVTIRLDNNEQIIWKGSE</sequence>
<dbReference type="InterPro" id="IPR005646">
    <property type="entry name" value="FapA"/>
</dbReference>
<name>A0A172ZHZ3_9BACL</name>
<dbReference type="KEGG" id="pbv:AR543_15435"/>
<dbReference type="AlphaFoldDB" id="A0A172ZHZ3"/>
<dbReference type="InterPro" id="IPR046865">
    <property type="entry name" value="FapA_b_solenoid"/>
</dbReference>
<dbReference type="Proteomes" id="UP000078148">
    <property type="component" value="Chromosome"/>
</dbReference>